<dbReference type="AlphaFoldDB" id="A0A177K975"/>
<organism evidence="3 4">
    <name type="scientific">Microbacterium oleivorans</name>
    <dbReference type="NCBI Taxonomy" id="273677"/>
    <lineage>
        <taxon>Bacteria</taxon>
        <taxon>Bacillati</taxon>
        <taxon>Actinomycetota</taxon>
        <taxon>Actinomycetes</taxon>
        <taxon>Micrococcales</taxon>
        <taxon>Microbacteriaceae</taxon>
        <taxon>Microbacterium</taxon>
    </lineage>
</organism>
<name>A0A177K975_9MICO</name>
<dbReference type="OrthoDB" id="5109074at2"/>
<feature type="transmembrane region" description="Helical" evidence="2">
    <location>
        <begin position="311"/>
        <end position="335"/>
    </location>
</feature>
<protein>
    <submittedName>
        <fullName evidence="3">Uncharacterized protein</fullName>
    </submittedName>
</protein>
<dbReference type="Proteomes" id="UP000076998">
    <property type="component" value="Unassembled WGS sequence"/>
</dbReference>
<feature type="compositionally biased region" description="Low complexity" evidence="1">
    <location>
        <begin position="102"/>
        <end position="114"/>
    </location>
</feature>
<dbReference type="RefSeq" id="WP_064003338.1">
    <property type="nucleotide sequence ID" value="NZ_LSTV01000004.1"/>
</dbReference>
<proteinExistence type="predicted"/>
<sequence length="365" mass="38586">MSDPQFGERNEPTREPAYGEPVEEPTSTGEPRDVDHVVGSANDSLAEAEAASRTTEDRPRGDADFSATDRGSDLSIDYGKYSEPDAPVTASAVESEPLYRPAATETDSEASTAHTDVVDAPARHDDAPEPATTAAPAAAAAAPAVATAAYSHADQTPTTVTSSEPAATGAPTAVYSQQPIFVQAPEAPRARGNRGAAGAIGLVAALVFALLYLAATLGLAALDEPIALADLGSRTLEILTTWAFWVPVAVFFLGFWILGAFINRGRWGLWVVFGLLVGGAAYGGHLLGQLFQAPFWSIAPSQAAQLVGEQLLAPLAVIAFVLGREITVWFGAWVARRGRRVTELNDEARREYERTLEAGPQLQQY</sequence>
<gene>
    <name evidence="3" type="ORF">AYL44_11005</name>
</gene>
<feature type="transmembrane region" description="Helical" evidence="2">
    <location>
        <begin position="242"/>
        <end position="262"/>
    </location>
</feature>
<keyword evidence="2" id="KW-0812">Transmembrane</keyword>
<feature type="compositionally biased region" description="Basic and acidic residues" evidence="1">
    <location>
        <begin position="1"/>
        <end position="14"/>
    </location>
</feature>
<dbReference type="EMBL" id="LSTV01000004">
    <property type="protein sequence ID" value="OAH49385.1"/>
    <property type="molecule type" value="Genomic_DNA"/>
</dbReference>
<accession>A0A177K975</accession>
<feature type="region of interest" description="Disordered" evidence="1">
    <location>
        <begin position="1"/>
        <end position="114"/>
    </location>
</feature>
<evidence type="ECO:0000313" key="3">
    <source>
        <dbReference type="EMBL" id="OAH49385.1"/>
    </source>
</evidence>
<evidence type="ECO:0000256" key="1">
    <source>
        <dbReference type="SAM" id="MobiDB-lite"/>
    </source>
</evidence>
<evidence type="ECO:0000313" key="4">
    <source>
        <dbReference type="Proteomes" id="UP000076998"/>
    </source>
</evidence>
<reference evidence="3 4" key="1">
    <citation type="submission" date="2016-02" db="EMBL/GenBank/DDBJ databases">
        <authorList>
            <person name="Wen L."/>
            <person name="He K."/>
            <person name="Yang H."/>
        </authorList>
    </citation>
    <scope>NUCLEOTIDE SEQUENCE [LARGE SCALE GENOMIC DNA]</scope>
    <source>
        <strain evidence="3 4">CD11_3</strain>
    </source>
</reference>
<feature type="compositionally biased region" description="Basic and acidic residues" evidence="1">
    <location>
        <begin position="54"/>
        <end position="63"/>
    </location>
</feature>
<keyword evidence="2" id="KW-0472">Membrane</keyword>
<feature type="transmembrane region" description="Helical" evidence="2">
    <location>
        <begin position="199"/>
        <end position="222"/>
    </location>
</feature>
<comment type="caution">
    <text evidence="3">The sequence shown here is derived from an EMBL/GenBank/DDBJ whole genome shotgun (WGS) entry which is preliminary data.</text>
</comment>
<keyword evidence="2" id="KW-1133">Transmembrane helix</keyword>
<evidence type="ECO:0000256" key="2">
    <source>
        <dbReference type="SAM" id="Phobius"/>
    </source>
</evidence>
<feature type="transmembrane region" description="Helical" evidence="2">
    <location>
        <begin position="269"/>
        <end position="291"/>
    </location>
</feature>